<evidence type="ECO:0000256" key="1">
    <source>
        <dbReference type="ARBA" id="ARBA00022490"/>
    </source>
</evidence>
<evidence type="ECO:0000256" key="2">
    <source>
        <dbReference type="ARBA" id="ARBA00022670"/>
    </source>
</evidence>
<keyword evidence="2" id="KW-0645">Protease</keyword>
<sequence>MASFADTTAKQYDGTTTLAIICTAGILIAADSRSSVHNGEMITVKDHAYKVVSVSKRVMATIFGPKTFGKQRLQSVCEHADQVVIPMSVLYSAQTLKSDLKKNKDQIPEGRTPGFIVAGWDDHGPSIYRVNGQGIFKANKSAVTGSGASYALKVIFDKINPFWNEELFKADIRIDYRFDVIRTTICNAARIDTFTGNTMSCFLITEAGIQKGFFLEKISKTTLRVV</sequence>
<dbReference type="SUPFAM" id="SSF56235">
    <property type="entry name" value="N-terminal nucleophile aminohydrolases (Ntn hydrolases)"/>
    <property type="match status" value="1"/>
</dbReference>
<dbReference type="InterPro" id="IPR029055">
    <property type="entry name" value="Ntn_hydrolases_N"/>
</dbReference>
<keyword evidence="1" id="KW-0963">Cytoplasm</keyword>
<dbReference type="GO" id="GO:0005839">
    <property type="term" value="C:proteasome core complex"/>
    <property type="evidence" value="ECO:0007669"/>
    <property type="project" value="InterPro"/>
</dbReference>
<dbReference type="InterPro" id="IPR023333">
    <property type="entry name" value="Proteasome_suB-type"/>
</dbReference>
<dbReference type="PANTHER" id="PTHR32194">
    <property type="entry name" value="METALLOPROTEASE TLDD"/>
    <property type="match status" value="1"/>
</dbReference>
<dbReference type="Pfam" id="PF00227">
    <property type="entry name" value="Proteasome"/>
    <property type="match status" value="1"/>
</dbReference>
<keyword evidence="5" id="KW-1185">Reference proteome</keyword>
<name>A0AAV1CXX7_OLDCO</name>
<dbReference type="InterPro" id="IPR001353">
    <property type="entry name" value="Proteasome_sua/b"/>
</dbReference>
<protein>
    <submittedName>
        <fullName evidence="4">OLC1v1036671C1</fullName>
    </submittedName>
</protein>
<dbReference type="PANTHER" id="PTHR32194:SF0">
    <property type="entry name" value="ATP-DEPENDENT PROTEASE SUBUNIT HSLV"/>
    <property type="match status" value="1"/>
</dbReference>
<dbReference type="AlphaFoldDB" id="A0AAV1CXX7"/>
<evidence type="ECO:0000256" key="3">
    <source>
        <dbReference type="ARBA" id="ARBA00022801"/>
    </source>
</evidence>
<accession>A0AAV1CXX7</accession>
<evidence type="ECO:0000313" key="4">
    <source>
        <dbReference type="EMBL" id="CAI9099795.1"/>
    </source>
</evidence>
<dbReference type="GO" id="GO:0051603">
    <property type="term" value="P:proteolysis involved in protein catabolic process"/>
    <property type="evidence" value="ECO:0007669"/>
    <property type="project" value="InterPro"/>
</dbReference>
<reference evidence="4" key="1">
    <citation type="submission" date="2023-03" db="EMBL/GenBank/DDBJ databases">
        <authorList>
            <person name="Julca I."/>
        </authorList>
    </citation>
    <scope>NUCLEOTIDE SEQUENCE</scope>
</reference>
<evidence type="ECO:0000313" key="5">
    <source>
        <dbReference type="Proteomes" id="UP001161247"/>
    </source>
</evidence>
<organism evidence="4 5">
    <name type="scientific">Oldenlandia corymbosa var. corymbosa</name>
    <dbReference type="NCBI Taxonomy" id="529605"/>
    <lineage>
        <taxon>Eukaryota</taxon>
        <taxon>Viridiplantae</taxon>
        <taxon>Streptophyta</taxon>
        <taxon>Embryophyta</taxon>
        <taxon>Tracheophyta</taxon>
        <taxon>Spermatophyta</taxon>
        <taxon>Magnoliopsida</taxon>
        <taxon>eudicotyledons</taxon>
        <taxon>Gunneridae</taxon>
        <taxon>Pentapetalae</taxon>
        <taxon>asterids</taxon>
        <taxon>lamiids</taxon>
        <taxon>Gentianales</taxon>
        <taxon>Rubiaceae</taxon>
        <taxon>Rubioideae</taxon>
        <taxon>Spermacoceae</taxon>
        <taxon>Hedyotis-Oldenlandia complex</taxon>
        <taxon>Oldenlandia</taxon>
    </lineage>
</organism>
<proteinExistence type="predicted"/>
<dbReference type="EMBL" id="OX459120">
    <property type="protein sequence ID" value="CAI9099795.1"/>
    <property type="molecule type" value="Genomic_DNA"/>
</dbReference>
<dbReference type="Proteomes" id="UP001161247">
    <property type="component" value="Chromosome 3"/>
</dbReference>
<dbReference type="Gene3D" id="3.60.20.10">
    <property type="entry name" value="Glutamine Phosphoribosylpyrophosphate, subunit 1, domain 1"/>
    <property type="match status" value="1"/>
</dbReference>
<gene>
    <name evidence="4" type="ORF">OLC1_LOCUS9743</name>
</gene>
<dbReference type="GO" id="GO:0005737">
    <property type="term" value="C:cytoplasm"/>
    <property type="evidence" value="ECO:0007669"/>
    <property type="project" value="TreeGrafter"/>
</dbReference>
<keyword evidence="3" id="KW-0378">Hydrolase</keyword>
<dbReference type="GO" id="GO:0008233">
    <property type="term" value="F:peptidase activity"/>
    <property type="evidence" value="ECO:0007669"/>
    <property type="project" value="UniProtKB-KW"/>
</dbReference>